<evidence type="ECO:0000313" key="4">
    <source>
        <dbReference type="Proteomes" id="UP000270678"/>
    </source>
</evidence>
<dbReference type="Proteomes" id="UP000270678">
    <property type="component" value="Chromosome"/>
</dbReference>
<evidence type="ECO:0000256" key="1">
    <source>
        <dbReference type="SAM" id="MobiDB-lite"/>
    </source>
</evidence>
<feature type="compositionally biased region" description="Basic and acidic residues" evidence="1">
    <location>
        <begin position="108"/>
        <end position="136"/>
    </location>
</feature>
<evidence type="ECO:0000313" key="3">
    <source>
        <dbReference type="EMBL" id="AZS17542.1"/>
    </source>
</evidence>
<organism evidence="3 4">
    <name type="scientific">Paenibacillus lutimineralis</name>
    <dbReference type="NCBI Taxonomy" id="2707005"/>
    <lineage>
        <taxon>Bacteria</taxon>
        <taxon>Bacillati</taxon>
        <taxon>Bacillota</taxon>
        <taxon>Bacilli</taxon>
        <taxon>Bacillales</taxon>
        <taxon>Paenibacillaceae</taxon>
        <taxon>Paenibacillus</taxon>
    </lineage>
</organism>
<keyword evidence="2" id="KW-1133">Transmembrane helix</keyword>
<keyword evidence="4" id="KW-1185">Reference proteome</keyword>
<proteinExistence type="predicted"/>
<reference evidence="4" key="1">
    <citation type="submission" date="2018-12" db="EMBL/GenBank/DDBJ databases">
        <title>Complete genome sequence of Paenibacillus sp. MBLB1234.</title>
        <authorList>
            <person name="Nam Y.-D."/>
            <person name="Kang J."/>
            <person name="Chung W.-H."/>
            <person name="Park Y.S."/>
        </authorList>
    </citation>
    <scope>NUCLEOTIDE SEQUENCE [LARGE SCALE GENOMIC DNA]</scope>
    <source>
        <strain evidence="4">MBLB1234</strain>
    </source>
</reference>
<dbReference type="OrthoDB" id="9823101at2"/>
<accession>A0A3Q9ICH2</accession>
<protein>
    <submittedName>
        <fullName evidence="3">DUF2768 domain-containing protein</fullName>
    </submittedName>
</protein>
<feature type="compositionally biased region" description="Acidic residues" evidence="1">
    <location>
        <begin position="137"/>
        <end position="147"/>
    </location>
</feature>
<sequence length="293" mass="30980">MWGIIAILGLILFLICIPSFVYALKRKKKGGIAVYAIMAGISYCILLFGGLEAISEYQAAKAEETKIAAVVAEEDPGGASADDMVVKVAEEAQPADSATASDTAIPDETAKQSAEKKADLDARTDEAGDNPNRPDEIISDEIPDEVEPAGKGPSLPEQLTASGGIGDTLSVLGEEYGYNAGDENHASFKRGALTADLHPPTKRAYQIEYGYVGDVGGALNAISDMIPADSVQLDMGVGKDKVMISYRSEMLSQAIQEGDFVASFNVTKVGKDKLASYINISLGSFTRTKESVE</sequence>
<dbReference type="EMBL" id="CP034346">
    <property type="protein sequence ID" value="AZS17542.1"/>
    <property type="molecule type" value="Genomic_DNA"/>
</dbReference>
<dbReference type="KEGG" id="plut:EI981_26010"/>
<keyword evidence="2" id="KW-0472">Membrane</keyword>
<evidence type="ECO:0000256" key="2">
    <source>
        <dbReference type="SAM" id="Phobius"/>
    </source>
</evidence>
<name>A0A3Q9ICH2_9BACL</name>
<feature type="transmembrane region" description="Helical" evidence="2">
    <location>
        <begin position="33"/>
        <end position="51"/>
    </location>
</feature>
<feature type="region of interest" description="Disordered" evidence="1">
    <location>
        <begin position="92"/>
        <end position="161"/>
    </location>
</feature>
<keyword evidence="2" id="KW-0812">Transmembrane</keyword>
<gene>
    <name evidence="3" type="ORF">EI981_26010</name>
</gene>
<dbReference type="AlphaFoldDB" id="A0A3Q9ICH2"/>